<dbReference type="RefSeq" id="WP_197702234.1">
    <property type="nucleotide sequence ID" value="NZ_AP017315.1"/>
</dbReference>
<organism evidence="1 2">
    <name type="scientific">Microcella alkaliphila</name>
    <dbReference type="NCBI Taxonomy" id="279828"/>
    <lineage>
        <taxon>Bacteria</taxon>
        <taxon>Bacillati</taxon>
        <taxon>Actinomycetota</taxon>
        <taxon>Actinomycetes</taxon>
        <taxon>Micrococcales</taxon>
        <taxon>Microbacteriaceae</taxon>
        <taxon>Microcella</taxon>
    </lineage>
</organism>
<evidence type="ECO:0008006" key="3">
    <source>
        <dbReference type="Google" id="ProtNLM"/>
    </source>
</evidence>
<dbReference type="KEGG" id="malk:MalAC0309_2689"/>
<accession>A0A0U5BCQ1</accession>
<protein>
    <recommendedName>
        <fullName evidence="3">Restriction system protein Mrr-like N-terminal domain-containing protein</fullName>
    </recommendedName>
</protein>
<reference evidence="1 2" key="2">
    <citation type="submission" date="2016-01" db="EMBL/GenBank/DDBJ databases">
        <title>Microcella alkaliphila JAM AC0309 whole genome shotgun sequence.</title>
        <authorList>
            <person name="Kurata A."/>
            <person name="Hirose Y."/>
            <person name="Kishimoto N."/>
            <person name="Kobayashi T."/>
        </authorList>
    </citation>
    <scope>NUCLEOTIDE SEQUENCE [LARGE SCALE GENOMIC DNA]</scope>
    <source>
        <strain evidence="1 2">JAM AC0309</strain>
    </source>
</reference>
<proteinExistence type="predicted"/>
<dbReference type="Proteomes" id="UP000218965">
    <property type="component" value="Chromosome"/>
</dbReference>
<reference evidence="2" key="1">
    <citation type="submission" date="2015-12" db="EMBL/GenBank/DDBJ databases">
        <authorList>
            <person name="Shamseldin A."/>
            <person name="Moawad H."/>
            <person name="Abd El-Rahim W.M."/>
            <person name="Sadowsky M.J."/>
        </authorList>
    </citation>
    <scope>NUCLEOTIDE SEQUENCE [LARGE SCALE GENOMIC DNA]</scope>
    <source>
        <strain evidence="2">JAM AC0309</strain>
    </source>
</reference>
<name>A0A0U5BCQ1_9MICO</name>
<evidence type="ECO:0000313" key="2">
    <source>
        <dbReference type="Proteomes" id="UP000218965"/>
    </source>
</evidence>
<evidence type="ECO:0000313" key="1">
    <source>
        <dbReference type="EMBL" id="BAU33520.1"/>
    </source>
</evidence>
<dbReference type="AlphaFoldDB" id="A0A0U5BCQ1"/>
<gene>
    <name evidence="1" type="ORF">MalAC0309_2689</name>
</gene>
<sequence length="101" mass="11759">MADRSEFRVFVVEALRALGGSATVLDATKHVWQVHEADLRQSGDLFYTWQYDIRWAAQYLRNNGYLKPVNRDRNHPWELTNAGWEVDVRTLQAPTRGNGER</sequence>
<dbReference type="EMBL" id="AP017315">
    <property type="protein sequence ID" value="BAU33520.1"/>
    <property type="molecule type" value="Genomic_DNA"/>
</dbReference>